<reference evidence="1 2" key="1">
    <citation type="journal article" date="2022" name="Hortic Res">
        <title>A haplotype resolved chromosomal level avocado genome allows analysis of novel avocado genes.</title>
        <authorList>
            <person name="Nath O."/>
            <person name="Fletcher S.J."/>
            <person name="Hayward A."/>
            <person name="Shaw L.M."/>
            <person name="Masouleh A.K."/>
            <person name="Furtado A."/>
            <person name="Henry R.J."/>
            <person name="Mitter N."/>
        </authorList>
    </citation>
    <scope>NUCLEOTIDE SEQUENCE [LARGE SCALE GENOMIC DNA]</scope>
    <source>
        <strain evidence="2">cv. Hass</strain>
    </source>
</reference>
<proteinExistence type="predicted"/>
<evidence type="ECO:0000313" key="1">
    <source>
        <dbReference type="EMBL" id="KAJ8625923.1"/>
    </source>
</evidence>
<dbReference type="Proteomes" id="UP001234297">
    <property type="component" value="Chromosome 6"/>
</dbReference>
<protein>
    <submittedName>
        <fullName evidence="1">Uncharacterized protein</fullName>
    </submittedName>
</protein>
<sequence>MIPEPMQGQNGRDEVFTPKHPGVGKRTWADVKYKCDSMKRPISDGEVAWLARLLVRLSYWLNENLGLDQQGEGSSDPSPSGSFVEVFK</sequence>
<organism evidence="1 2">
    <name type="scientific">Persea americana</name>
    <name type="common">Avocado</name>
    <dbReference type="NCBI Taxonomy" id="3435"/>
    <lineage>
        <taxon>Eukaryota</taxon>
        <taxon>Viridiplantae</taxon>
        <taxon>Streptophyta</taxon>
        <taxon>Embryophyta</taxon>
        <taxon>Tracheophyta</taxon>
        <taxon>Spermatophyta</taxon>
        <taxon>Magnoliopsida</taxon>
        <taxon>Magnoliidae</taxon>
        <taxon>Laurales</taxon>
        <taxon>Lauraceae</taxon>
        <taxon>Persea</taxon>
    </lineage>
</organism>
<keyword evidence="2" id="KW-1185">Reference proteome</keyword>
<accession>A0ACC2KXS3</accession>
<comment type="caution">
    <text evidence="1">The sequence shown here is derived from an EMBL/GenBank/DDBJ whole genome shotgun (WGS) entry which is preliminary data.</text>
</comment>
<dbReference type="EMBL" id="CM056814">
    <property type="protein sequence ID" value="KAJ8625923.1"/>
    <property type="molecule type" value="Genomic_DNA"/>
</dbReference>
<evidence type="ECO:0000313" key="2">
    <source>
        <dbReference type="Proteomes" id="UP001234297"/>
    </source>
</evidence>
<name>A0ACC2KXS3_PERAE</name>
<gene>
    <name evidence="1" type="ORF">MRB53_019230</name>
</gene>